<dbReference type="EMBL" id="VFRP01000037">
    <property type="protein sequence ID" value="TPE46965.1"/>
    <property type="molecule type" value="Genomic_DNA"/>
</dbReference>
<sequence length="88" mass="9696">MAWTTPTAVFFACVALLLAGMTLLQIVRPTFERKGFLPIPTTRGDRLFIALMLAAFVHLGFVYATELESFWLPLGLSAALGLIILRRG</sequence>
<dbReference type="Pfam" id="PF09928">
    <property type="entry name" value="DUF2160"/>
    <property type="match status" value="1"/>
</dbReference>
<dbReference type="InterPro" id="IPR018678">
    <property type="entry name" value="DUF2160_TM"/>
</dbReference>
<comment type="caution">
    <text evidence="2">The sequence shown here is derived from an EMBL/GenBank/DDBJ whole genome shotgun (WGS) entry which is preliminary data.</text>
</comment>
<dbReference type="AlphaFoldDB" id="A0A501WEP1"/>
<evidence type="ECO:0000256" key="1">
    <source>
        <dbReference type="SAM" id="Phobius"/>
    </source>
</evidence>
<accession>A0A501WEP1</accession>
<organism evidence="2 3">
    <name type="scientific">Amaricoccus solimangrovi</name>
    <dbReference type="NCBI Taxonomy" id="2589815"/>
    <lineage>
        <taxon>Bacteria</taxon>
        <taxon>Pseudomonadati</taxon>
        <taxon>Pseudomonadota</taxon>
        <taxon>Alphaproteobacteria</taxon>
        <taxon>Rhodobacterales</taxon>
        <taxon>Paracoccaceae</taxon>
        <taxon>Amaricoccus</taxon>
    </lineage>
</organism>
<protein>
    <recommendedName>
        <fullName evidence="4">DUF2160 domain-containing protein</fullName>
    </recommendedName>
</protein>
<gene>
    <name evidence="2" type="ORF">FJM51_21025</name>
</gene>
<keyword evidence="1" id="KW-1133">Transmembrane helix</keyword>
<dbReference type="Proteomes" id="UP000319255">
    <property type="component" value="Unassembled WGS sequence"/>
</dbReference>
<evidence type="ECO:0000313" key="3">
    <source>
        <dbReference type="Proteomes" id="UP000319255"/>
    </source>
</evidence>
<evidence type="ECO:0000313" key="2">
    <source>
        <dbReference type="EMBL" id="TPE46965.1"/>
    </source>
</evidence>
<feature type="transmembrane region" description="Helical" evidence="1">
    <location>
        <begin position="6"/>
        <end position="27"/>
    </location>
</feature>
<feature type="transmembrane region" description="Helical" evidence="1">
    <location>
        <begin position="70"/>
        <end position="85"/>
    </location>
</feature>
<feature type="transmembrane region" description="Helical" evidence="1">
    <location>
        <begin position="47"/>
        <end position="64"/>
    </location>
</feature>
<dbReference type="OrthoDB" id="5420630at2"/>
<evidence type="ECO:0008006" key="4">
    <source>
        <dbReference type="Google" id="ProtNLM"/>
    </source>
</evidence>
<reference evidence="2 3" key="1">
    <citation type="submission" date="2019-06" db="EMBL/GenBank/DDBJ databases">
        <title>A novel bacterium of genus Amaricoccus, isolated from marine sediment.</title>
        <authorList>
            <person name="Huang H."/>
            <person name="Mo K."/>
            <person name="Hu Y."/>
        </authorList>
    </citation>
    <scope>NUCLEOTIDE SEQUENCE [LARGE SCALE GENOMIC DNA]</scope>
    <source>
        <strain evidence="2 3">HB172011</strain>
    </source>
</reference>
<keyword evidence="1" id="KW-0472">Membrane</keyword>
<proteinExistence type="predicted"/>
<keyword evidence="1" id="KW-0812">Transmembrane</keyword>
<keyword evidence="3" id="KW-1185">Reference proteome</keyword>
<name>A0A501WEP1_9RHOB</name>